<sequence>MKERPVEALVRGNNADLIREVARLYAPDPSVSIADVTFGRGTFWKRTPHLNVTGSDLHTVPARPYDFRDLPYADNSFDIVVFDPPYIAWPGNHMSDERYRNAETTKGFSPNDIRELYRAGLRECQRVARRQLWVKCKDGVSGPKQCWLHVHILQDAEGMGLVGRDLFILDATSRIPHGNWKTQKHARKPMSYLWVFDVRPNVQIL</sequence>
<proteinExistence type="predicted"/>
<reference evidence="1 2" key="1">
    <citation type="submission" date="2016-10" db="EMBL/GenBank/DDBJ databases">
        <authorList>
            <person name="de Groot N.N."/>
        </authorList>
    </citation>
    <scope>NUCLEOTIDE SEQUENCE [LARGE SCALE GENOMIC DNA]</scope>
    <source>
        <strain evidence="1 2">DSM 29433</strain>
    </source>
</reference>
<dbReference type="EMBL" id="FOZM01000002">
    <property type="protein sequence ID" value="SFS20083.1"/>
    <property type="molecule type" value="Genomic_DNA"/>
</dbReference>
<dbReference type="Proteomes" id="UP000198926">
    <property type="component" value="Unassembled WGS sequence"/>
</dbReference>
<dbReference type="SUPFAM" id="SSF53335">
    <property type="entry name" value="S-adenosyl-L-methionine-dependent methyltransferases"/>
    <property type="match status" value="1"/>
</dbReference>
<dbReference type="STRING" id="1123755.SAMN05444714_2472"/>
<dbReference type="GO" id="GO:0032259">
    <property type="term" value="P:methylation"/>
    <property type="evidence" value="ECO:0007669"/>
    <property type="project" value="InterPro"/>
</dbReference>
<dbReference type="AlphaFoldDB" id="A0A1I6MWJ6"/>
<protein>
    <recommendedName>
        <fullName evidence="3">DNA methylase</fullName>
    </recommendedName>
</protein>
<evidence type="ECO:0000313" key="1">
    <source>
        <dbReference type="EMBL" id="SFS20083.1"/>
    </source>
</evidence>
<dbReference type="GO" id="GO:0008168">
    <property type="term" value="F:methyltransferase activity"/>
    <property type="evidence" value="ECO:0007669"/>
    <property type="project" value="InterPro"/>
</dbReference>
<dbReference type="PROSITE" id="PS00092">
    <property type="entry name" value="N6_MTASE"/>
    <property type="match status" value="1"/>
</dbReference>
<dbReference type="InterPro" id="IPR029063">
    <property type="entry name" value="SAM-dependent_MTases_sf"/>
</dbReference>
<evidence type="ECO:0000313" key="2">
    <source>
        <dbReference type="Proteomes" id="UP000198926"/>
    </source>
</evidence>
<dbReference type="GO" id="GO:0003676">
    <property type="term" value="F:nucleic acid binding"/>
    <property type="evidence" value="ECO:0007669"/>
    <property type="project" value="InterPro"/>
</dbReference>
<gene>
    <name evidence="1" type="ORF">SAMN05444714_2472</name>
</gene>
<dbReference type="InterPro" id="IPR002052">
    <property type="entry name" value="DNA_methylase_N6_adenine_CS"/>
</dbReference>
<dbReference type="OrthoDB" id="7861563at2"/>
<keyword evidence="2" id="KW-1185">Reference proteome</keyword>
<accession>A0A1I6MWJ6</accession>
<dbReference type="RefSeq" id="WP_090208889.1">
    <property type="nucleotide sequence ID" value="NZ_FOZM01000002.1"/>
</dbReference>
<evidence type="ECO:0008006" key="3">
    <source>
        <dbReference type="Google" id="ProtNLM"/>
    </source>
</evidence>
<organism evidence="1 2">
    <name type="scientific">Yoonia litorea</name>
    <dbReference type="NCBI Taxonomy" id="1123755"/>
    <lineage>
        <taxon>Bacteria</taxon>
        <taxon>Pseudomonadati</taxon>
        <taxon>Pseudomonadota</taxon>
        <taxon>Alphaproteobacteria</taxon>
        <taxon>Rhodobacterales</taxon>
        <taxon>Paracoccaceae</taxon>
        <taxon>Yoonia</taxon>
    </lineage>
</organism>
<name>A0A1I6MWJ6_9RHOB</name>
<dbReference type="Gene3D" id="3.40.50.150">
    <property type="entry name" value="Vaccinia Virus protein VP39"/>
    <property type="match status" value="1"/>
</dbReference>